<keyword evidence="2" id="KW-0520">NAD</keyword>
<evidence type="ECO:0000256" key="2">
    <source>
        <dbReference type="ARBA" id="ARBA00023027"/>
    </source>
</evidence>
<dbReference type="EC" id="3.2.2.5" evidence="4"/>
<dbReference type="PROSITE" id="PS50305">
    <property type="entry name" value="SIRTUIN"/>
    <property type="match status" value="1"/>
</dbReference>
<protein>
    <recommendedName>
        <fullName evidence="6">NAD(+) hydrolase ThsA</fullName>
        <ecNumber evidence="4">3.2.2.5</ecNumber>
    </recommendedName>
</protein>
<evidence type="ECO:0000256" key="3">
    <source>
        <dbReference type="ARBA" id="ARBA00023118"/>
    </source>
</evidence>
<keyword evidence="11" id="KW-1185">Reference proteome</keyword>
<dbReference type="Proteomes" id="UP001595748">
    <property type="component" value="Unassembled WGS sequence"/>
</dbReference>
<evidence type="ECO:0000256" key="4">
    <source>
        <dbReference type="ARBA" id="ARBA00034327"/>
    </source>
</evidence>
<keyword evidence="1" id="KW-0378">Hydrolase</keyword>
<dbReference type="RefSeq" id="WP_380079728.1">
    <property type="nucleotide sequence ID" value="NZ_JBHRZF010000174.1"/>
</dbReference>
<comment type="caution">
    <text evidence="8">Lacks conserved residue(s) required for the propagation of feature annotation.</text>
</comment>
<comment type="similarity">
    <text evidence="5">Belongs to the soluble Thoeris ThsA family.</text>
</comment>
<dbReference type="InterPro" id="IPR026590">
    <property type="entry name" value="Ssirtuin_cat_dom"/>
</dbReference>
<evidence type="ECO:0000256" key="7">
    <source>
        <dbReference type="ARBA" id="ARBA00047575"/>
    </source>
</evidence>
<evidence type="ECO:0000259" key="9">
    <source>
        <dbReference type="PROSITE" id="PS50305"/>
    </source>
</evidence>
<evidence type="ECO:0000313" key="11">
    <source>
        <dbReference type="Proteomes" id="UP001595748"/>
    </source>
</evidence>
<keyword evidence="3" id="KW-0051">Antiviral defense</keyword>
<comment type="caution">
    <text evidence="10">The sequence shown here is derived from an EMBL/GenBank/DDBJ whole genome shotgun (WGS) entry which is preliminary data.</text>
</comment>
<evidence type="ECO:0000256" key="8">
    <source>
        <dbReference type="PROSITE-ProRule" id="PRU00236"/>
    </source>
</evidence>
<dbReference type="InterPro" id="IPR041486">
    <property type="entry name" value="ThsA_STALD"/>
</dbReference>
<comment type="catalytic activity">
    <reaction evidence="7">
        <text>NAD(+) + H2O = ADP-D-ribose + nicotinamide + H(+)</text>
        <dbReference type="Rhea" id="RHEA:16301"/>
        <dbReference type="ChEBI" id="CHEBI:15377"/>
        <dbReference type="ChEBI" id="CHEBI:15378"/>
        <dbReference type="ChEBI" id="CHEBI:17154"/>
        <dbReference type="ChEBI" id="CHEBI:57540"/>
        <dbReference type="ChEBI" id="CHEBI:57967"/>
        <dbReference type="EC" id="3.2.2.5"/>
    </reaction>
    <physiologicalReaction direction="left-to-right" evidence="7">
        <dbReference type="Rhea" id="RHEA:16302"/>
    </physiologicalReaction>
</comment>
<name>A0ABV8AD41_9DEIO</name>
<evidence type="ECO:0000256" key="1">
    <source>
        <dbReference type="ARBA" id="ARBA00022801"/>
    </source>
</evidence>
<proteinExistence type="inferred from homology"/>
<evidence type="ECO:0000256" key="6">
    <source>
        <dbReference type="ARBA" id="ARBA00035033"/>
    </source>
</evidence>
<evidence type="ECO:0000256" key="5">
    <source>
        <dbReference type="ARBA" id="ARBA00035014"/>
    </source>
</evidence>
<dbReference type="Pfam" id="PF18185">
    <property type="entry name" value="STALD"/>
    <property type="match status" value="1"/>
</dbReference>
<gene>
    <name evidence="10" type="ORF">ACFOPQ_15350</name>
</gene>
<organism evidence="10 11">
    <name type="scientific">Deinococcus antarcticus</name>
    <dbReference type="NCBI Taxonomy" id="1298767"/>
    <lineage>
        <taxon>Bacteria</taxon>
        <taxon>Thermotogati</taxon>
        <taxon>Deinococcota</taxon>
        <taxon>Deinococci</taxon>
        <taxon>Deinococcales</taxon>
        <taxon>Deinococcaceae</taxon>
        <taxon>Deinococcus</taxon>
    </lineage>
</organism>
<sequence>MKKLAHELTSGDLAVFVGAGLSMASGGVSWSKLLADAAEELGLDIKREEKDLISVAQFYVNSKKNKGALVQSIYDQLNLRHALPNDNHKAIARMPISKYWTTNYDGLIERSLDDENRSYYAIYQSKQFLTPNRKTSARIFKMHGDITHPTDVVITREDFERYYSTHSSFISALAGDLVTNTFLFLGLSFTDPNLFYVLSRLLVDYDDSPRPHYAIMKRFSRDEFETEKDYEYALIRQNLMVDDLDRYSVNVLLVESHQETTKVLEDIERLFRKNTIFISGSANDYHTFDQKGISQILENVIGEQFSNSRKIVNGYGLGLGDMVIGAAVRKIYSSKSMSLDENLIVRPFPQESGRELWERYRQDMISRSGIAVFLLGNKLDEAGNNIEADGVYREFEISIQHGLDIVPVGATGYIARKIWNEVNQDFERFYPNASVDLVKAFNNLNREASPLEISQAINKFIGMIVERRSQ</sequence>
<dbReference type="EMBL" id="JBHRZF010000174">
    <property type="protein sequence ID" value="MFC3862142.1"/>
    <property type="molecule type" value="Genomic_DNA"/>
</dbReference>
<dbReference type="Gene3D" id="3.40.50.1220">
    <property type="entry name" value="TPP-binding domain"/>
    <property type="match status" value="1"/>
</dbReference>
<evidence type="ECO:0000313" key="10">
    <source>
        <dbReference type="EMBL" id="MFC3862142.1"/>
    </source>
</evidence>
<accession>A0ABV8AD41</accession>
<reference evidence="11" key="1">
    <citation type="journal article" date="2019" name="Int. J. Syst. Evol. Microbiol.">
        <title>The Global Catalogue of Microorganisms (GCM) 10K type strain sequencing project: providing services to taxonomists for standard genome sequencing and annotation.</title>
        <authorList>
            <consortium name="The Broad Institute Genomics Platform"/>
            <consortium name="The Broad Institute Genome Sequencing Center for Infectious Disease"/>
            <person name="Wu L."/>
            <person name="Ma J."/>
        </authorList>
    </citation>
    <scope>NUCLEOTIDE SEQUENCE [LARGE SCALE GENOMIC DNA]</scope>
    <source>
        <strain evidence="11">CCTCC AB 2013263</strain>
    </source>
</reference>
<feature type="domain" description="Deacetylase sirtuin-type" evidence="9">
    <location>
        <begin position="1"/>
        <end position="242"/>
    </location>
</feature>
<dbReference type="InterPro" id="IPR029035">
    <property type="entry name" value="DHS-like_NAD/FAD-binding_dom"/>
</dbReference>
<dbReference type="SUPFAM" id="SSF52467">
    <property type="entry name" value="DHS-like NAD/FAD-binding domain"/>
    <property type="match status" value="1"/>
</dbReference>
<dbReference type="Pfam" id="PF13289">
    <property type="entry name" value="SIR2_2"/>
    <property type="match status" value="1"/>
</dbReference>